<accession>A0A4R7FD70</accession>
<evidence type="ECO:0000313" key="7">
    <source>
        <dbReference type="Proteomes" id="UP000295344"/>
    </source>
</evidence>
<evidence type="ECO:0000256" key="2">
    <source>
        <dbReference type="ARBA" id="ARBA00023326"/>
    </source>
</evidence>
<keyword evidence="1" id="KW-0326">Glycosidase</keyword>
<dbReference type="PROSITE" id="PS51762">
    <property type="entry name" value="GH16_2"/>
    <property type="match status" value="1"/>
</dbReference>
<dbReference type="Pfam" id="PF00722">
    <property type="entry name" value="Glyco_hydro_16"/>
    <property type="match status" value="1"/>
</dbReference>
<evidence type="ECO:0000256" key="1">
    <source>
        <dbReference type="ARBA" id="ARBA00023295"/>
    </source>
</evidence>
<organism evidence="6 7">
    <name type="scientific">Amnibacterium kyonggiense</name>
    <dbReference type="NCBI Taxonomy" id="595671"/>
    <lineage>
        <taxon>Bacteria</taxon>
        <taxon>Bacillati</taxon>
        <taxon>Actinomycetota</taxon>
        <taxon>Actinomycetes</taxon>
        <taxon>Micrococcales</taxon>
        <taxon>Microbacteriaceae</taxon>
        <taxon>Amnibacterium</taxon>
    </lineage>
</organism>
<feature type="compositionally biased region" description="Gly residues" evidence="3">
    <location>
        <begin position="390"/>
        <end position="400"/>
    </location>
</feature>
<keyword evidence="2" id="KW-0119">Carbohydrate metabolism</keyword>
<dbReference type="Pfam" id="PF00041">
    <property type="entry name" value="fn3"/>
    <property type="match status" value="1"/>
</dbReference>
<dbReference type="CDD" id="cd00413">
    <property type="entry name" value="Glyco_hydrolase_16"/>
    <property type="match status" value="1"/>
</dbReference>
<dbReference type="InterPro" id="IPR013320">
    <property type="entry name" value="ConA-like_dom_sf"/>
</dbReference>
<reference evidence="6 7" key="1">
    <citation type="submission" date="2019-03" db="EMBL/GenBank/DDBJ databases">
        <title>Genomic Encyclopedia of Archaeal and Bacterial Type Strains, Phase II (KMG-II): from individual species to whole genera.</title>
        <authorList>
            <person name="Goeker M."/>
        </authorList>
    </citation>
    <scope>NUCLEOTIDE SEQUENCE [LARGE SCALE GENOMIC DNA]</scope>
    <source>
        <strain evidence="6 7">DSM 24782</strain>
    </source>
</reference>
<feature type="compositionally biased region" description="Low complexity" evidence="3">
    <location>
        <begin position="354"/>
        <end position="389"/>
    </location>
</feature>
<keyword evidence="1" id="KW-0378">Hydrolase</keyword>
<feature type="region of interest" description="Disordered" evidence="3">
    <location>
        <begin position="1"/>
        <end position="37"/>
    </location>
</feature>
<feature type="region of interest" description="Disordered" evidence="3">
    <location>
        <begin position="352"/>
        <end position="403"/>
    </location>
</feature>
<comment type="caution">
    <text evidence="6">The sequence shown here is derived from an EMBL/GenBank/DDBJ whole genome shotgun (WGS) entry which is preliminary data.</text>
</comment>
<protein>
    <submittedName>
        <fullName evidence="6">Fibronectin type III domain protein</fullName>
    </submittedName>
</protein>
<evidence type="ECO:0000256" key="3">
    <source>
        <dbReference type="SAM" id="MobiDB-lite"/>
    </source>
</evidence>
<dbReference type="SUPFAM" id="SSF49265">
    <property type="entry name" value="Fibronectin type III"/>
    <property type="match status" value="1"/>
</dbReference>
<evidence type="ECO:0000313" key="6">
    <source>
        <dbReference type="EMBL" id="TDS74885.1"/>
    </source>
</evidence>
<feature type="compositionally biased region" description="Low complexity" evidence="3">
    <location>
        <begin position="297"/>
        <end position="307"/>
    </location>
</feature>
<dbReference type="Proteomes" id="UP000295344">
    <property type="component" value="Unassembled WGS sequence"/>
</dbReference>
<keyword evidence="4" id="KW-0812">Transmembrane</keyword>
<dbReference type="Gene3D" id="2.60.120.200">
    <property type="match status" value="1"/>
</dbReference>
<evidence type="ECO:0000256" key="4">
    <source>
        <dbReference type="SAM" id="Phobius"/>
    </source>
</evidence>
<feature type="transmembrane region" description="Helical" evidence="4">
    <location>
        <begin position="39"/>
        <end position="64"/>
    </location>
</feature>
<dbReference type="InterPro" id="IPR000757">
    <property type="entry name" value="Beta-glucanase-like"/>
</dbReference>
<dbReference type="InterPro" id="IPR003961">
    <property type="entry name" value="FN3_dom"/>
</dbReference>
<dbReference type="GO" id="GO:0000272">
    <property type="term" value="P:polysaccharide catabolic process"/>
    <property type="evidence" value="ECO:0007669"/>
    <property type="project" value="UniProtKB-KW"/>
</dbReference>
<dbReference type="InterPro" id="IPR036116">
    <property type="entry name" value="FN3_sf"/>
</dbReference>
<feature type="domain" description="GH16" evidence="5">
    <location>
        <begin position="372"/>
        <end position="634"/>
    </location>
</feature>
<evidence type="ECO:0000259" key="5">
    <source>
        <dbReference type="PROSITE" id="PS51762"/>
    </source>
</evidence>
<proteinExistence type="predicted"/>
<gene>
    <name evidence="6" type="ORF">CLV52_3407</name>
</gene>
<keyword evidence="2" id="KW-0624">Polysaccharide degradation</keyword>
<dbReference type="GO" id="GO:0004553">
    <property type="term" value="F:hydrolase activity, hydrolyzing O-glycosyl compounds"/>
    <property type="evidence" value="ECO:0007669"/>
    <property type="project" value="InterPro"/>
</dbReference>
<keyword evidence="4" id="KW-1133">Transmembrane helix</keyword>
<dbReference type="AlphaFoldDB" id="A0A4R7FD70"/>
<dbReference type="InterPro" id="IPR013783">
    <property type="entry name" value="Ig-like_fold"/>
</dbReference>
<dbReference type="Gene3D" id="2.60.40.10">
    <property type="entry name" value="Immunoglobulins"/>
    <property type="match status" value="1"/>
</dbReference>
<name>A0A4R7FD70_9MICO</name>
<dbReference type="EMBL" id="SOAM01000004">
    <property type="protein sequence ID" value="TDS74885.1"/>
    <property type="molecule type" value="Genomic_DNA"/>
</dbReference>
<keyword evidence="4" id="KW-0472">Membrane</keyword>
<sequence length="634" mass="64455">MSRHRMRSSWVAGDGDPKELGLRGGSRQAARQGRRRRPWVLATAGSAALATVIAVGGAVIGVGATPALAVCDSSGGSCIDTASSTSASVAILPLAKAGDDTLTVSNTGAAGQTEVGVVGYLTSTDPSASAVTAAGPSTSATVRVEQDQRRHVRLTGVPATARAVIVQVGSSYARSSWQKSRAACATTGSASAKAVSDRTTDADPVATPVDCGWAQVTFSGRHDKVTRGQVLQALRAWAKRTATALPTAQAATDIAQSVADPATLAAAIAPGVGSMTVSWRLDQGSQHVDAVRITRSGANGATNGGTTVDKPAGNGSVTLKGLTAGSMYTVTIATVIDGTAGSPISMTASAFGRSTSSAKPSTSPSASPSPSASASASPSPSPSDSTPPAGGSGGSSGTGLPGADAYPGWTRVIGQDFDADAGVGSFASKYSGWAGYDGNTSGASGTTWNSSTTMSVSDSVLRMRNWVSNGKAQAGALTPVTSGTPWHAMGQVYGKYVVRFKADSVRGFKVAWLLWPTSNDWNQGEIDFPEANLDGTVNYAAHNVTGIPSDQQWGSAGTKMGDGSWHTATTTWEPGKVTFDLDGQTVKVITSATYLPTSPMRWALQNETSTDGTKPSSGADGSVYIDWVAQYKRG</sequence>
<keyword evidence="7" id="KW-1185">Reference proteome</keyword>
<dbReference type="SUPFAM" id="SSF49899">
    <property type="entry name" value="Concanavalin A-like lectins/glucanases"/>
    <property type="match status" value="1"/>
</dbReference>
<feature type="region of interest" description="Disordered" evidence="3">
    <location>
        <begin position="294"/>
        <end position="315"/>
    </location>
</feature>